<dbReference type="Gene3D" id="3.30.200.20">
    <property type="entry name" value="Phosphorylase Kinase, domain 1"/>
    <property type="match status" value="1"/>
</dbReference>
<dbReference type="InterPro" id="IPR024678">
    <property type="entry name" value="Kinase_OSR1/WNK_CCT"/>
</dbReference>
<keyword evidence="4" id="KW-0547">Nucleotide-binding</keyword>
<dbReference type="InterPro" id="IPR000719">
    <property type="entry name" value="Prot_kinase_dom"/>
</dbReference>
<feature type="compositionally biased region" description="Polar residues" evidence="9">
    <location>
        <begin position="836"/>
        <end position="853"/>
    </location>
</feature>
<proteinExistence type="predicted"/>
<comment type="catalytic activity">
    <reaction evidence="7">
        <text>L-threonyl-[protein] + ATP = O-phospho-L-threonyl-[protein] + ADP + H(+)</text>
        <dbReference type="Rhea" id="RHEA:46608"/>
        <dbReference type="Rhea" id="RHEA-COMP:11060"/>
        <dbReference type="Rhea" id="RHEA-COMP:11605"/>
        <dbReference type="ChEBI" id="CHEBI:15378"/>
        <dbReference type="ChEBI" id="CHEBI:30013"/>
        <dbReference type="ChEBI" id="CHEBI:30616"/>
        <dbReference type="ChEBI" id="CHEBI:61977"/>
        <dbReference type="ChEBI" id="CHEBI:456216"/>
        <dbReference type="EC" id="2.7.11.1"/>
    </reaction>
</comment>
<gene>
    <name evidence="11" type="ORF">CcCBS67573_g07070</name>
</gene>
<feature type="compositionally biased region" description="Polar residues" evidence="9">
    <location>
        <begin position="42"/>
        <end position="58"/>
    </location>
</feature>
<dbReference type="SMART" id="SM00220">
    <property type="entry name" value="S_TKc"/>
    <property type="match status" value="1"/>
</dbReference>
<dbReference type="PANTHER" id="PTHR13902">
    <property type="entry name" value="SERINE/THREONINE-PROTEIN KINASE WNK WITH NO LYSINE -RELATED"/>
    <property type="match status" value="1"/>
</dbReference>
<comment type="catalytic activity">
    <reaction evidence="8">
        <text>L-seryl-[protein] + ATP = O-phospho-L-seryl-[protein] + ADP + H(+)</text>
        <dbReference type="Rhea" id="RHEA:17989"/>
        <dbReference type="Rhea" id="RHEA-COMP:9863"/>
        <dbReference type="Rhea" id="RHEA-COMP:11604"/>
        <dbReference type="ChEBI" id="CHEBI:15378"/>
        <dbReference type="ChEBI" id="CHEBI:29999"/>
        <dbReference type="ChEBI" id="CHEBI:30616"/>
        <dbReference type="ChEBI" id="CHEBI:83421"/>
        <dbReference type="ChEBI" id="CHEBI:456216"/>
        <dbReference type="EC" id="2.7.11.1"/>
    </reaction>
</comment>
<evidence type="ECO:0000256" key="2">
    <source>
        <dbReference type="ARBA" id="ARBA00022527"/>
    </source>
</evidence>
<dbReference type="Gene3D" id="3.10.20.90">
    <property type="entry name" value="Phosphatidylinositol 3-kinase Catalytic Subunit, Chain A, domain 1"/>
    <property type="match status" value="1"/>
</dbReference>
<feature type="compositionally biased region" description="Polar residues" evidence="9">
    <location>
        <begin position="410"/>
        <end position="425"/>
    </location>
</feature>
<dbReference type="PROSITE" id="PS00108">
    <property type="entry name" value="PROTEIN_KINASE_ST"/>
    <property type="match status" value="1"/>
</dbReference>
<feature type="region of interest" description="Disordered" evidence="9">
    <location>
        <begin position="665"/>
        <end position="854"/>
    </location>
</feature>
<evidence type="ECO:0000313" key="11">
    <source>
        <dbReference type="EMBL" id="TPX68791.1"/>
    </source>
</evidence>
<dbReference type="Pfam" id="PF12202">
    <property type="entry name" value="OSR1_C"/>
    <property type="match status" value="1"/>
</dbReference>
<dbReference type="AlphaFoldDB" id="A0A507EXZ6"/>
<evidence type="ECO:0000256" key="1">
    <source>
        <dbReference type="ARBA" id="ARBA00012513"/>
    </source>
</evidence>
<evidence type="ECO:0000256" key="5">
    <source>
        <dbReference type="ARBA" id="ARBA00022777"/>
    </source>
</evidence>
<dbReference type="PROSITE" id="PS50011">
    <property type="entry name" value="PROTEIN_KINASE_DOM"/>
    <property type="match status" value="1"/>
</dbReference>
<dbReference type="GO" id="GO:0004674">
    <property type="term" value="F:protein serine/threonine kinase activity"/>
    <property type="evidence" value="ECO:0007669"/>
    <property type="project" value="UniProtKB-KW"/>
</dbReference>
<dbReference type="InterPro" id="IPR011009">
    <property type="entry name" value="Kinase-like_dom_sf"/>
</dbReference>
<evidence type="ECO:0000256" key="9">
    <source>
        <dbReference type="SAM" id="MobiDB-lite"/>
    </source>
</evidence>
<dbReference type="STRING" id="246404.A0A507EXZ6"/>
<feature type="compositionally biased region" description="Low complexity" evidence="9">
    <location>
        <begin position="10"/>
        <end position="32"/>
    </location>
</feature>
<dbReference type="EC" id="2.7.11.1" evidence="1"/>
<keyword evidence="2" id="KW-0723">Serine/threonine-protein kinase</keyword>
<dbReference type="FunFam" id="3.30.200.20:FF:000075">
    <property type="entry name" value="Probable serine/threonine-protein kinase WNK1"/>
    <property type="match status" value="1"/>
</dbReference>
<dbReference type="Pfam" id="PF00069">
    <property type="entry name" value="Pkinase"/>
    <property type="match status" value="1"/>
</dbReference>
<dbReference type="OrthoDB" id="4062651at2759"/>
<feature type="compositionally biased region" description="Low complexity" evidence="9">
    <location>
        <begin position="695"/>
        <end position="712"/>
    </location>
</feature>
<dbReference type="CDD" id="cd13983">
    <property type="entry name" value="STKc_WNK"/>
    <property type="match status" value="1"/>
</dbReference>
<organism evidence="11 12">
    <name type="scientific">Chytriomyces confervae</name>
    <dbReference type="NCBI Taxonomy" id="246404"/>
    <lineage>
        <taxon>Eukaryota</taxon>
        <taxon>Fungi</taxon>
        <taxon>Fungi incertae sedis</taxon>
        <taxon>Chytridiomycota</taxon>
        <taxon>Chytridiomycota incertae sedis</taxon>
        <taxon>Chytridiomycetes</taxon>
        <taxon>Chytridiales</taxon>
        <taxon>Chytriomycetaceae</taxon>
        <taxon>Chytriomyces</taxon>
    </lineage>
</organism>
<dbReference type="Proteomes" id="UP000320333">
    <property type="component" value="Unassembled WGS sequence"/>
</dbReference>
<feature type="region of interest" description="Disordered" evidence="9">
    <location>
        <begin position="1"/>
        <end position="75"/>
    </location>
</feature>
<evidence type="ECO:0000259" key="10">
    <source>
        <dbReference type="PROSITE" id="PS50011"/>
    </source>
</evidence>
<dbReference type="SUPFAM" id="SSF56112">
    <property type="entry name" value="Protein kinase-like (PK-like)"/>
    <property type="match status" value="1"/>
</dbReference>
<dbReference type="GO" id="GO:0005524">
    <property type="term" value="F:ATP binding"/>
    <property type="evidence" value="ECO:0007669"/>
    <property type="project" value="UniProtKB-KW"/>
</dbReference>
<name>A0A507EXZ6_9FUNG</name>
<sequence>MEQSTTSGPSQAMSSSTSDSSSSASAMSAATSEPPDAPKAVNPTQTPTPALSATNSNAPMDDEEDEENRIAESDPTGRFARYNVLLGKGAYKEVYKAFDEDEGVEVAWNQLRVDHLAKREAQRILSEIQILKSLRNDHIITMYHAWGAKGPDGRERVFFITELMTGGTLKTYLKKSKGPGRLPVLKKWARQILNGLTYLHSRNPPIIHRDLKCENIFMNGYNGQAKIGDLGLAIPKSKDHASSVLGTPEFMAPELYEEKYDEKVDIYAFGMVVLEMVTKEYPYSECTNQYQIFKKVSAGVKPLALSKIADPETLQFIELCIQYNPAYRPPAADLLTHPFLKLPDVPVQGSTSSLPLPGVGATGSNVSLDGSVSDGGGSVGDFARGIAARGGSGSHLFVNSGDEGRYNASPHATLSLGRSNNSGTQLREPGNTDMTAVGRSMSITSVRSNESNPTNMSFTQAKDAERNQPVSSAAVPTAGLVSPPSSLNGNVTTGLVSVNSTASLQSLNTNASSNGPTSTVVIELCDRHSESTVTLRMVYTSGGNQTHEIKFPFNLPLDTATDVVSEMVKENLIEARDEVLARRKLEEKVKGILLGRVEESSRRASEVPHQPVQQTLSYAQNFHNALVSGLSSGTSSRETDMESLKADLFEDAKFATMPRISSNDTMRHSVADKPYSTMPRANSSLPDLYQVPRTLSNSSLSSAASSGNGASSIDPTSRYQPHITPSSSPQPAKRSLPLSQLQQGLSIDGSYPHAPPLGLASLPSRTGTPAVPEKAASILSQISDQSQGQYEFDESQPILPSSSISEGYKRGQSGSSATSSSDYGLSSDGTHVRRASQFSQASEGSNRGSSGVASDTLHAVNNRPLVPPERSSSVGAHLTMGHPAMVATATTSAPLHGPINNPSIGTAVINAAIAASNANSANVQQRLLELQERSLKDLGSGVNNTRTNSVPTGSAVPHINHHAVHHLQHQFHPHHVSSYTNTSNSSGGGGGTRPIAWTAGPAAGLTTTPPNGSIHSMSSLNGAMNRPIGAGSGLSGGLLTVAGSKAPSAAGTPPLAASPNLGSTVNKVGVVGSAAAARPIIQQPMQGGMGATSGLYSNLNPATGRSGPQ</sequence>
<dbReference type="Gene3D" id="1.10.510.10">
    <property type="entry name" value="Transferase(Phosphotransferase) domain 1"/>
    <property type="match status" value="1"/>
</dbReference>
<dbReference type="InterPro" id="IPR050588">
    <property type="entry name" value="WNK_Ser-Thr_kinase"/>
</dbReference>
<dbReference type="EMBL" id="QEAP01000342">
    <property type="protein sequence ID" value="TPX68791.1"/>
    <property type="molecule type" value="Genomic_DNA"/>
</dbReference>
<evidence type="ECO:0000256" key="3">
    <source>
        <dbReference type="ARBA" id="ARBA00022679"/>
    </source>
</evidence>
<evidence type="ECO:0000313" key="12">
    <source>
        <dbReference type="Proteomes" id="UP000320333"/>
    </source>
</evidence>
<feature type="compositionally biased region" description="Low complexity" evidence="9">
    <location>
        <begin position="811"/>
        <end position="829"/>
    </location>
</feature>
<feature type="domain" description="Protein kinase" evidence="10">
    <location>
        <begin position="80"/>
        <end position="340"/>
    </location>
</feature>
<evidence type="ECO:0000256" key="4">
    <source>
        <dbReference type="ARBA" id="ARBA00022741"/>
    </source>
</evidence>
<protein>
    <recommendedName>
        <fullName evidence="1">non-specific serine/threonine protein kinase</fullName>
        <ecNumber evidence="1">2.7.11.1</ecNumber>
    </recommendedName>
</protein>
<comment type="caution">
    <text evidence="11">The sequence shown here is derived from an EMBL/GenBank/DDBJ whole genome shotgun (WGS) entry which is preliminary data.</text>
</comment>
<dbReference type="InterPro" id="IPR008271">
    <property type="entry name" value="Ser/Thr_kinase_AS"/>
</dbReference>
<feature type="compositionally biased region" description="Low complexity" evidence="9">
    <location>
        <begin position="735"/>
        <end position="746"/>
    </location>
</feature>
<feature type="region of interest" description="Disordered" evidence="9">
    <location>
        <begin position="975"/>
        <end position="1020"/>
    </location>
</feature>
<evidence type="ECO:0000256" key="6">
    <source>
        <dbReference type="ARBA" id="ARBA00022840"/>
    </source>
</evidence>
<keyword evidence="12" id="KW-1185">Reference proteome</keyword>
<feature type="compositionally biased region" description="Polar residues" evidence="9">
    <location>
        <begin position="713"/>
        <end position="730"/>
    </location>
</feature>
<keyword evidence="5" id="KW-0418">Kinase</keyword>
<feature type="region of interest" description="Disordered" evidence="9">
    <location>
        <begin position="410"/>
        <end position="435"/>
    </location>
</feature>
<evidence type="ECO:0000256" key="7">
    <source>
        <dbReference type="ARBA" id="ARBA00047899"/>
    </source>
</evidence>
<keyword evidence="6" id="KW-0067">ATP-binding</keyword>
<feature type="compositionally biased region" description="Low complexity" evidence="9">
    <location>
        <begin position="998"/>
        <end position="1012"/>
    </location>
</feature>
<dbReference type="FunFam" id="1.10.510.10:FF:001565">
    <property type="entry name" value="WNK protein kinase"/>
    <property type="match status" value="1"/>
</dbReference>
<keyword evidence="3" id="KW-0808">Transferase</keyword>
<feature type="compositionally biased region" description="Polar residues" evidence="9">
    <location>
        <begin position="778"/>
        <end position="789"/>
    </location>
</feature>
<evidence type="ECO:0000256" key="8">
    <source>
        <dbReference type="ARBA" id="ARBA00048679"/>
    </source>
</evidence>
<accession>A0A507EXZ6</accession>
<reference evidence="11 12" key="1">
    <citation type="journal article" date="2019" name="Sci. Rep.">
        <title>Comparative genomics of chytrid fungi reveal insights into the obligate biotrophic and pathogenic lifestyle of Synchytrium endobioticum.</title>
        <authorList>
            <person name="van de Vossenberg B.T.L.H."/>
            <person name="Warris S."/>
            <person name="Nguyen H.D.T."/>
            <person name="van Gent-Pelzer M.P.E."/>
            <person name="Joly D.L."/>
            <person name="van de Geest H.C."/>
            <person name="Bonants P.J.M."/>
            <person name="Smith D.S."/>
            <person name="Levesque C.A."/>
            <person name="van der Lee T.A.J."/>
        </authorList>
    </citation>
    <scope>NUCLEOTIDE SEQUENCE [LARGE SCALE GENOMIC DNA]</scope>
    <source>
        <strain evidence="11 12">CBS 675.73</strain>
    </source>
</reference>